<keyword evidence="6 7" id="KW-0961">Cell wall biogenesis/degradation</keyword>
<feature type="active site" description="Nucleophile" evidence="7">
    <location>
        <position position="367"/>
    </location>
</feature>
<keyword evidence="3" id="KW-0808">Transferase</keyword>
<sequence>MIVSMPTLNALLPAGKSVKSVKAALSPLALFLKGRTLLAGAVALAALAAASPSMAQTPLEALRQYKQRVEWEDKFDQTMQSLQAMQSSSPTLSPETADHIAAAIDQYSRIVQNGGWGTVSGDGKNKLRIGARDGRVVELRHRLMASGDLEQTAGMSDTFDSYVDGGLRRFQMRHGLLPDGVLGEGTLTALNIPADVRLRQLETNLVRLRAMSGFLGDRYVMVNIPAAEIEAVENGRVRSRHTAVVGKIDRQTPILNSKIYELNFNPYWTVPVSIIRKDLIPKMKQDPQYLAKNKIRIFDWKGNELNWQDIDWNTDEATQYRFTQEPGEENSLGSVRINFHNTHQVYLHDTPSKTLFGSDYRFHSSGCVRVQNVRELVTWLLESTTPDWNRSKVDDVIRVGTREDVKLKTQIPLYLTYITAWANSDGVVNFRDDIYNRDGVFGDVPDQGASAVQARL</sequence>
<dbReference type="GO" id="GO:0071555">
    <property type="term" value="P:cell wall organization"/>
    <property type="evidence" value="ECO:0007669"/>
    <property type="project" value="UniProtKB-UniRule"/>
</dbReference>
<dbReference type="CDD" id="cd16913">
    <property type="entry name" value="YkuD_like"/>
    <property type="match status" value="1"/>
</dbReference>
<dbReference type="GO" id="GO:0004180">
    <property type="term" value="F:carboxypeptidase activity"/>
    <property type="evidence" value="ECO:0007669"/>
    <property type="project" value="UniProtKB-ARBA"/>
</dbReference>
<name>A0A1M7CVX3_9HYPH</name>
<dbReference type="PANTHER" id="PTHR41533:SF1">
    <property type="entry name" value="L,D-TRANSPEPTIDASE YCBB-RELATED"/>
    <property type="match status" value="1"/>
</dbReference>
<dbReference type="Pfam" id="PF01471">
    <property type="entry name" value="PG_binding_1"/>
    <property type="match status" value="1"/>
</dbReference>
<evidence type="ECO:0000256" key="6">
    <source>
        <dbReference type="ARBA" id="ARBA00023316"/>
    </source>
</evidence>
<dbReference type="InterPro" id="IPR005490">
    <property type="entry name" value="LD_TPept_cat_dom"/>
</dbReference>
<dbReference type="AlphaFoldDB" id="A0A1M7CVX3"/>
<proteinExistence type="inferred from homology"/>
<accession>A0A1M7CVX3</accession>
<gene>
    <name evidence="9" type="ORF">SAMN05444272_1291</name>
</gene>
<dbReference type="InterPro" id="IPR036366">
    <property type="entry name" value="PGBDSf"/>
</dbReference>
<dbReference type="SUPFAM" id="SSF47090">
    <property type="entry name" value="PGBD-like"/>
    <property type="match status" value="1"/>
</dbReference>
<dbReference type="InterPro" id="IPR036365">
    <property type="entry name" value="PGBD-like_sf"/>
</dbReference>
<dbReference type="GO" id="GO:0016740">
    <property type="term" value="F:transferase activity"/>
    <property type="evidence" value="ECO:0007669"/>
    <property type="project" value="UniProtKB-KW"/>
</dbReference>
<protein>
    <submittedName>
        <fullName evidence="9">Murein L,D-transpeptidase YcbB/YkuD</fullName>
    </submittedName>
</protein>
<dbReference type="Gene3D" id="1.10.101.10">
    <property type="entry name" value="PGBD-like superfamily/PGBD"/>
    <property type="match status" value="1"/>
</dbReference>
<comment type="pathway">
    <text evidence="1 7">Cell wall biogenesis; peptidoglycan biosynthesis.</text>
</comment>
<keyword evidence="10" id="KW-1185">Reference proteome</keyword>
<dbReference type="InterPro" id="IPR002477">
    <property type="entry name" value="Peptidoglycan-bd-like"/>
</dbReference>
<reference evidence="9 10" key="1">
    <citation type="submission" date="2016-11" db="EMBL/GenBank/DDBJ databases">
        <authorList>
            <person name="Jaros S."/>
            <person name="Januszkiewicz K."/>
            <person name="Wedrychowicz H."/>
        </authorList>
    </citation>
    <scope>NUCLEOTIDE SEQUENCE [LARGE SCALE GENOMIC DNA]</scope>
    <source>
        <strain evidence="9 10">DSM 22153</strain>
    </source>
</reference>
<dbReference type="STRING" id="735517.SAMN05444272_1291"/>
<feature type="domain" description="L,D-TPase catalytic" evidence="8">
    <location>
        <begin position="218"/>
        <end position="396"/>
    </location>
</feature>
<keyword evidence="4 7" id="KW-0133">Cell shape</keyword>
<evidence type="ECO:0000256" key="2">
    <source>
        <dbReference type="ARBA" id="ARBA00005992"/>
    </source>
</evidence>
<feature type="active site" description="Proton donor/acceptor" evidence="7">
    <location>
        <position position="348"/>
    </location>
</feature>
<dbReference type="EMBL" id="FRBW01000001">
    <property type="protein sequence ID" value="SHL71396.1"/>
    <property type="molecule type" value="Genomic_DNA"/>
</dbReference>
<evidence type="ECO:0000256" key="5">
    <source>
        <dbReference type="ARBA" id="ARBA00022984"/>
    </source>
</evidence>
<dbReference type="PROSITE" id="PS52029">
    <property type="entry name" value="LD_TPASE"/>
    <property type="match status" value="1"/>
</dbReference>
<evidence type="ECO:0000313" key="10">
    <source>
        <dbReference type="Proteomes" id="UP000186002"/>
    </source>
</evidence>
<organism evidence="9 10">
    <name type="scientific">Roseibium suaedae</name>
    <dbReference type="NCBI Taxonomy" id="735517"/>
    <lineage>
        <taxon>Bacteria</taxon>
        <taxon>Pseudomonadati</taxon>
        <taxon>Pseudomonadota</taxon>
        <taxon>Alphaproteobacteria</taxon>
        <taxon>Hyphomicrobiales</taxon>
        <taxon>Stappiaceae</taxon>
        <taxon>Roseibium</taxon>
    </lineage>
</organism>
<evidence type="ECO:0000256" key="1">
    <source>
        <dbReference type="ARBA" id="ARBA00004752"/>
    </source>
</evidence>
<dbReference type="InterPro" id="IPR038063">
    <property type="entry name" value="Transpep_catalytic_dom"/>
</dbReference>
<dbReference type="UniPathway" id="UPA00219"/>
<dbReference type="PANTHER" id="PTHR41533">
    <property type="entry name" value="L,D-TRANSPEPTIDASE HI_1667-RELATED"/>
    <property type="match status" value="1"/>
</dbReference>
<dbReference type="Proteomes" id="UP000186002">
    <property type="component" value="Unassembled WGS sequence"/>
</dbReference>
<dbReference type="Pfam" id="PF03734">
    <property type="entry name" value="YkuD"/>
    <property type="match status" value="1"/>
</dbReference>
<dbReference type="InterPro" id="IPR052905">
    <property type="entry name" value="LD-transpeptidase_YkuD-like"/>
</dbReference>
<keyword evidence="5 7" id="KW-0573">Peptidoglycan synthesis</keyword>
<dbReference type="SUPFAM" id="SSF141523">
    <property type="entry name" value="L,D-transpeptidase catalytic domain-like"/>
    <property type="match status" value="1"/>
</dbReference>
<evidence type="ECO:0000256" key="3">
    <source>
        <dbReference type="ARBA" id="ARBA00022679"/>
    </source>
</evidence>
<evidence type="ECO:0000256" key="7">
    <source>
        <dbReference type="PROSITE-ProRule" id="PRU01373"/>
    </source>
</evidence>
<dbReference type="Gene3D" id="2.40.440.10">
    <property type="entry name" value="L,D-transpeptidase catalytic domain-like"/>
    <property type="match status" value="1"/>
</dbReference>
<comment type="similarity">
    <text evidence="2">Belongs to the YkuD family.</text>
</comment>
<evidence type="ECO:0000259" key="8">
    <source>
        <dbReference type="PROSITE" id="PS52029"/>
    </source>
</evidence>
<evidence type="ECO:0000313" key="9">
    <source>
        <dbReference type="EMBL" id="SHL71396.1"/>
    </source>
</evidence>
<dbReference type="GO" id="GO:0009252">
    <property type="term" value="P:peptidoglycan biosynthetic process"/>
    <property type="evidence" value="ECO:0007669"/>
    <property type="project" value="UniProtKB-UniPathway"/>
</dbReference>
<dbReference type="GO" id="GO:0008360">
    <property type="term" value="P:regulation of cell shape"/>
    <property type="evidence" value="ECO:0007669"/>
    <property type="project" value="UniProtKB-UniRule"/>
</dbReference>
<evidence type="ECO:0000256" key="4">
    <source>
        <dbReference type="ARBA" id="ARBA00022960"/>
    </source>
</evidence>